<dbReference type="GO" id="GO:0055085">
    <property type="term" value="P:transmembrane transport"/>
    <property type="evidence" value="ECO:0007669"/>
    <property type="project" value="InterPro"/>
</dbReference>
<evidence type="ECO:0000256" key="3">
    <source>
        <dbReference type="ARBA" id="ARBA00022475"/>
    </source>
</evidence>
<evidence type="ECO:0000256" key="7">
    <source>
        <dbReference type="RuleBase" id="RU363032"/>
    </source>
</evidence>
<accession>A0A5C8PG22</accession>
<evidence type="ECO:0000259" key="8">
    <source>
        <dbReference type="PROSITE" id="PS50928"/>
    </source>
</evidence>
<feature type="transmembrane region" description="Helical" evidence="7">
    <location>
        <begin position="532"/>
        <end position="552"/>
    </location>
</feature>
<proteinExistence type="inferred from homology"/>
<evidence type="ECO:0000256" key="5">
    <source>
        <dbReference type="ARBA" id="ARBA00022989"/>
    </source>
</evidence>
<comment type="similarity">
    <text evidence="7">Belongs to the binding-protein-dependent transport system permease family.</text>
</comment>
<evidence type="ECO:0000256" key="1">
    <source>
        <dbReference type="ARBA" id="ARBA00004651"/>
    </source>
</evidence>
<feature type="transmembrane region" description="Helical" evidence="7">
    <location>
        <begin position="345"/>
        <end position="365"/>
    </location>
</feature>
<sequence length="560" mass="59238">MTLSSPAIDLQARPRRHRGGGLALAAAIVGVLVAVPTLGVLAHLLQPSGEEWRGMMGTVLPAYLLNTLWLLLGVGAGTAFGGVVTAWLVVMCRFPGRRFFEWALTLPLAVPAYVLAYVYADFLQFTGPVQTALRDLLGWQAGDYWFPDIRSPGGAIVLLSVALYPYVYLLARAAFVEQSVCAIDASRTLGASATETFFRVALPLARPAIAAGVALALMETLADFGAVAYLDVPTFTTGIYRAWFSFGDKVAAAQLAAALLLFALGLLLVERASRASRRFHQATQRYRALPTFHLSGLRAAAATLVCAVPLLVGFALPVVILLRFALLSGDAQWGRRYLGLTLNSVMVAALVAVIAVALATIIAYAARGARRAPVRWIARLAGMGYAVPGAVIAVGILAPLALFDNALDAWMRAALGVSTGLLLTGSIVGIVYACVVRFLAAGMQSIEAGLARITPGIDGASRTLGAGPLETLRRIHRPLLQGGLASAALIVFVDTMKELPATLMLRPFNFDTLAVQAYNLARDERLAEASTAALTIVAVGVLPIVLLTRAALRARPGHPR</sequence>
<keyword evidence="6 7" id="KW-0472">Membrane</keyword>
<feature type="transmembrane region" description="Helical" evidence="7">
    <location>
        <begin position="102"/>
        <end position="120"/>
    </location>
</feature>
<feature type="transmembrane region" description="Helical" evidence="7">
    <location>
        <begin position="21"/>
        <end position="45"/>
    </location>
</feature>
<feature type="transmembrane region" description="Helical" evidence="7">
    <location>
        <begin position="65"/>
        <end position="90"/>
    </location>
</feature>
<dbReference type="Gene3D" id="1.10.3720.10">
    <property type="entry name" value="MetI-like"/>
    <property type="match status" value="2"/>
</dbReference>
<dbReference type="PANTHER" id="PTHR30183">
    <property type="entry name" value="MOLYBDENUM TRANSPORT SYSTEM PERMEASE PROTEIN MODB"/>
    <property type="match status" value="1"/>
</dbReference>
<keyword evidence="2 7" id="KW-0813">Transport</keyword>
<dbReference type="EMBL" id="VDUZ01000036">
    <property type="protein sequence ID" value="TXL72121.1"/>
    <property type="molecule type" value="Genomic_DNA"/>
</dbReference>
<feature type="domain" description="ABC transmembrane type-1" evidence="8">
    <location>
        <begin position="341"/>
        <end position="548"/>
    </location>
</feature>
<feature type="transmembrane region" description="Helical" evidence="7">
    <location>
        <begin position="409"/>
        <end position="435"/>
    </location>
</feature>
<dbReference type="OrthoDB" id="9790211at2"/>
<dbReference type="InterPro" id="IPR000515">
    <property type="entry name" value="MetI-like"/>
</dbReference>
<dbReference type="Pfam" id="PF00528">
    <property type="entry name" value="BPD_transp_1"/>
    <property type="match status" value="1"/>
</dbReference>
<comment type="subcellular location">
    <subcellularLocation>
        <location evidence="1 7">Cell membrane</location>
        <topology evidence="1 7">Multi-pass membrane protein</topology>
    </subcellularLocation>
</comment>
<evidence type="ECO:0000313" key="9">
    <source>
        <dbReference type="EMBL" id="TXL72121.1"/>
    </source>
</evidence>
<feature type="transmembrane region" description="Helical" evidence="7">
    <location>
        <begin position="208"/>
        <end position="230"/>
    </location>
</feature>
<evidence type="ECO:0000256" key="2">
    <source>
        <dbReference type="ARBA" id="ARBA00022448"/>
    </source>
</evidence>
<evidence type="ECO:0000256" key="4">
    <source>
        <dbReference type="ARBA" id="ARBA00022692"/>
    </source>
</evidence>
<dbReference type="Proteomes" id="UP000321638">
    <property type="component" value="Unassembled WGS sequence"/>
</dbReference>
<evidence type="ECO:0000256" key="6">
    <source>
        <dbReference type="ARBA" id="ARBA00023136"/>
    </source>
</evidence>
<evidence type="ECO:0000313" key="10">
    <source>
        <dbReference type="Proteomes" id="UP000321638"/>
    </source>
</evidence>
<keyword evidence="4 7" id="KW-0812">Transmembrane</keyword>
<dbReference type="FunFam" id="1.10.3720.10:FF:000088">
    <property type="entry name" value="Iron(III) ABC transporter, permease protein"/>
    <property type="match status" value="1"/>
</dbReference>
<feature type="transmembrane region" description="Helical" evidence="7">
    <location>
        <begin position="153"/>
        <end position="171"/>
    </location>
</feature>
<keyword evidence="10" id="KW-1185">Reference proteome</keyword>
<dbReference type="GO" id="GO:0005886">
    <property type="term" value="C:plasma membrane"/>
    <property type="evidence" value="ECO:0007669"/>
    <property type="project" value="UniProtKB-SubCell"/>
</dbReference>
<comment type="caution">
    <text evidence="9">The sequence shown here is derived from an EMBL/GenBank/DDBJ whole genome shotgun (WGS) entry which is preliminary data.</text>
</comment>
<dbReference type="InterPro" id="IPR035906">
    <property type="entry name" value="MetI-like_sf"/>
</dbReference>
<feature type="transmembrane region" description="Helical" evidence="7">
    <location>
        <begin position="250"/>
        <end position="269"/>
    </location>
</feature>
<dbReference type="PANTHER" id="PTHR30183:SF2">
    <property type="entry name" value="IRON UTILIZATION PROTEIN"/>
    <property type="match status" value="1"/>
</dbReference>
<reference evidence="9 10" key="1">
    <citation type="submission" date="2019-06" db="EMBL/GenBank/DDBJ databases">
        <title>New taxonomy in bacterial strain CC-CFT640, isolated from vineyard.</title>
        <authorList>
            <person name="Lin S.-Y."/>
            <person name="Tsai C.-F."/>
            <person name="Young C.-C."/>
        </authorList>
    </citation>
    <scope>NUCLEOTIDE SEQUENCE [LARGE SCALE GENOMIC DNA]</scope>
    <source>
        <strain evidence="9 10">CC-CFT640</strain>
    </source>
</reference>
<protein>
    <submittedName>
        <fullName evidence="9">Iron ABC transporter permease</fullName>
    </submittedName>
</protein>
<dbReference type="PROSITE" id="PS50928">
    <property type="entry name" value="ABC_TM1"/>
    <property type="match status" value="2"/>
</dbReference>
<dbReference type="SUPFAM" id="SSF161098">
    <property type="entry name" value="MetI-like"/>
    <property type="match status" value="2"/>
</dbReference>
<keyword evidence="5 7" id="KW-1133">Transmembrane helix</keyword>
<feature type="domain" description="ABC transmembrane type-1" evidence="8">
    <location>
        <begin position="64"/>
        <end position="268"/>
    </location>
</feature>
<dbReference type="CDD" id="cd06261">
    <property type="entry name" value="TM_PBP2"/>
    <property type="match status" value="1"/>
</dbReference>
<feature type="transmembrane region" description="Helical" evidence="7">
    <location>
        <begin position="299"/>
        <end position="325"/>
    </location>
</feature>
<name>A0A5C8PG22_9HYPH</name>
<keyword evidence="3" id="KW-1003">Cell membrane</keyword>
<dbReference type="RefSeq" id="WP_147850148.1">
    <property type="nucleotide sequence ID" value="NZ_VDUZ01000036.1"/>
</dbReference>
<dbReference type="AlphaFoldDB" id="A0A5C8PG22"/>
<organism evidence="9 10">
    <name type="scientific">Vineibacter terrae</name>
    <dbReference type="NCBI Taxonomy" id="2586908"/>
    <lineage>
        <taxon>Bacteria</taxon>
        <taxon>Pseudomonadati</taxon>
        <taxon>Pseudomonadota</taxon>
        <taxon>Alphaproteobacteria</taxon>
        <taxon>Hyphomicrobiales</taxon>
        <taxon>Vineibacter</taxon>
    </lineage>
</organism>
<feature type="transmembrane region" description="Helical" evidence="7">
    <location>
        <begin position="377"/>
        <end position="403"/>
    </location>
</feature>
<gene>
    <name evidence="9" type="ORF">FHP25_27245</name>
</gene>